<evidence type="ECO:0000313" key="12">
    <source>
        <dbReference type="EMBL" id="KPW11894.1"/>
    </source>
</evidence>
<evidence type="ECO:0000256" key="2">
    <source>
        <dbReference type="ARBA" id="ARBA00009881"/>
    </source>
</evidence>
<dbReference type="GO" id="GO:0051213">
    <property type="term" value="F:dioxygenase activity"/>
    <property type="evidence" value="ECO:0007669"/>
    <property type="project" value="UniProtKB-KW"/>
</dbReference>
<evidence type="ECO:0000256" key="11">
    <source>
        <dbReference type="ARBA" id="ARBA00067136"/>
    </source>
</evidence>
<dbReference type="PATRIC" id="fig|199198.5.peg.1632"/>
<keyword evidence="4" id="KW-0285">Flavoprotein</keyword>
<proteinExistence type="inferred from homology"/>
<dbReference type="InterPro" id="IPR013785">
    <property type="entry name" value="Aldolase_TIM"/>
</dbReference>
<evidence type="ECO:0000256" key="9">
    <source>
        <dbReference type="ARBA" id="ARBA00031155"/>
    </source>
</evidence>
<evidence type="ECO:0000256" key="6">
    <source>
        <dbReference type="ARBA" id="ARBA00022741"/>
    </source>
</evidence>
<keyword evidence="6" id="KW-0547">Nucleotide-binding</keyword>
<gene>
    <name evidence="12" type="ORF">ALO91_01132</name>
</gene>
<evidence type="ECO:0000256" key="7">
    <source>
        <dbReference type="ARBA" id="ARBA00023002"/>
    </source>
</evidence>
<evidence type="ECO:0000256" key="3">
    <source>
        <dbReference type="ARBA" id="ARBA00022575"/>
    </source>
</evidence>
<dbReference type="Proteomes" id="UP000050297">
    <property type="component" value="Unassembled WGS sequence"/>
</dbReference>
<dbReference type="EMBL" id="LJPM01000517">
    <property type="protein sequence ID" value="KPW11894.1"/>
    <property type="molecule type" value="Genomic_DNA"/>
</dbReference>
<comment type="caution">
    <text evidence="12">The sequence shown here is derived from an EMBL/GenBank/DDBJ whole genome shotgun (WGS) entry which is preliminary data.</text>
</comment>
<dbReference type="PANTHER" id="PTHR42747:SF3">
    <property type="entry name" value="NITRONATE MONOOXYGENASE-RELATED"/>
    <property type="match status" value="1"/>
</dbReference>
<comment type="cofactor">
    <cofactor evidence="1">
        <name>FMN</name>
        <dbReference type="ChEBI" id="CHEBI:58210"/>
    </cofactor>
</comment>
<sequence length="368" mass="39041">MPECLPEKHMSQWPDSRITELFAVELPLLQAPMAGASGSQMAIAVAQAGGLGALPCAMLTPEKIEQEVATFRQQTGNAPLNLNFFCHQPPAHDAERAERWKQSLKPYYEELGADFDAPTPVSNRAPFDSDSCTLIERLRPEVVSFHFGLPQPSLLDRVRATGAKIISSATTVEEAIWLEQHGCDAVIAMGYEAGGHRGLFLSAQLHTQVGTFALVPQMADATSIPVIAAGGIADGRGVAAAFILGASAVQVGTAYLFCPEASVSALHRQALHDATGSQTALTNLFTGRPARGIVNRIMREAGPISPLAPAFPLAGGALMPLRAQAEKLGSSDFVNLWAGQAVGIKHQLGATELTRQLAENALKILSPR</sequence>
<comment type="catalytic activity">
    <reaction evidence="10">
        <text>3 propionate 3-nitronate + 3 O2 + H2O = 3 3-oxopropanoate + 2 nitrate + nitrite + H2O2 + 3 H(+)</text>
        <dbReference type="Rhea" id="RHEA:57332"/>
        <dbReference type="ChEBI" id="CHEBI:15377"/>
        <dbReference type="ChEBI" id="CHEBI:15378"/>
        <dbReference type="ChEBI" id="CHEBI:15379"/>
        <dbReference type="ChEBI" id="CHEBI:16240"/>
        <dbReference type="ChEBI" id="CHEBI:16301"/>
        <dbReference type="ChEBI" id="CHEBI:17632"/>
        <dbReference type="ChEBI" id="CHEBI:33190"/>
        <dbReference type="ChEBI" id="CHEBI:136067"/>
    </reaction>
</comment>
<comment type="similarity">
    <text evidence="2">Belongs to the nitronate monooxygenase family. NMO class I subfamily.</text>
</comment>
<dbReference type="CDD" id="cd04730">
    <property type="entry name" value="NPD_like"/>
    <property type="match status" value="1"/>
</dbReference>
<dbReference type="GO" id="GO:0018580">
    <property type="term" value="F:nitronate monooxygenase activity"/>
    <property type="evidence" value="ECO:0007669"/>
    <property type="project" value="InterPro"/>
</dbReference>
<evidence type="ECO:0000256" key="8">
    <source>
        <dbReference type="ARBA" id="ARBA00023033"/>
    </source>
</evidence>
<dbReference type="PANTHER" id="PTHR42747">
    <property type="entry name" value="NITRONATE MONOOXYGENASE-RELATED"/>
    <property type="match status" value="1"/>
</dbReference>
<dbReference type="Pfam" id="PF03060">
    <property type="entry name" value="NMO"/>
    <property type="match status" value="1"/>
</dbReference>
<name>A0A0N8QAR1_PSESX</name>
<evidence type="ECO:0000256" key="4">
    <source>
        <dbReference type="ARBA" id="ARBA00022630"/>
    </source>
</evidence>
<organism evidence="12 13">
    <name type="scientific">Pseudomonas syringae pv. aceris</name>
    <dbReference type="NCBI Taxonomy" id="199198"/>
    <lineage>
        <taxon>Bacteria</taxon>
        <taxon>Pseudomonadati</taxon>
        <taxon>Pseudomonadota</taxon>
        <taxon>Gammaproteobacteria</taxon>
        <taxon>Pseudomonadales</taxon>
        <taxon>Pseudomonadaceae</taxon>
        <taxon>Pseudomonas</taxon>
        <taxon>Pseudomonas syringae</taxon>
    </lineage>
</organism>
<dbReference type="InterPro" id="IPR004136">
    <property type="entry name" value="NMO"/>
</dbReference>
<evidence type="ECO:0000313" key="13">
    <source>
        <dbReference type="Proteomes" id="UP000050297"/>
    </source>
</evidence>
<dbReference type="GO" id="GO:0000166">
    <property type="term" value="F:nucleotide binding"/>
    <property type="evidence" value="ECO:0007669"/>
    <property type="project" value="UniProtKB-KW"/>
</dbReference>
<evidence type="ECO:0000256" key="5">
    <source>
        <dbReference type="ARBA" id="ARBA00022643"/>
    </source>
</evidence>
<keyword evidence="7" id="KW-0560">Oxidoreductase</keyword>
<evidence type="ECO:0000256" key="1">
    <source>
        <dbReference type="ARBA" id="ARBA00001917"/>
    </source>
</evidence>
<protein>
    <recommendedName>
        <fullName evidence="11">Nitronate monooxygenase</fullName>
    </recommendedName>
    <alternativeName>
        <fullName evidence="9">Propionate 3-nitronate monooxygenase</fullName>
    </alternativeName>
</protein>
<keyword evidence="8" id="KW-0503">Monooxygenase</keyword>
<keyword evidence="5" id="KW-0288">FMN</keyword>
<accession>A0A0N8QAR1</accession>
<evidence type="ECO:0000256" key="10">
    <source>
        <dbReference type="ARBA" id="ARBA00049401"/>
    </source>
</evidence>
<dbReference type="FunFam" id="3.20.20.70:FF:000154">
    <property type="entry name" value="Probable nitronate monooxygenase"/>
    <property type="match status" value="1"/>
</dbReference>
<dbReference type="SUPFAM" id="SSF51412">
    <property type="entry name" value="Inosine monophosphate dehydrogenase (IMPDH)"/>
    <property type="match status" value="1"/>
</dbReference>
<dbReference type="Gene3D" id="3.20.20.70">
    <property type="entry name" value="Aldolase class I"/>
    <property type="match status" value="1"/>
</dbReference>
<keyword evidence="3" id="KW-0216">Detoxification</keyword>
<dbReference type="GO" id="GO:0009636">
    <property type="term" value="P:response to toxic substance"/>
    <property type="evidence" value="ECO:0007669"/>
    <property type="project" value="UniProtKB-KW"/>
</dbReference>
<keyword evidence="12" id="KW-0223">Dioxygenase</keyword>
<reference evidence="12 13" key="1">
    <citation type="submission" date="2015-09" db="EMBL/GenBank/DDBJ databases">
        <title>Genome announcement of multiple Pseudomonas syringae strains.</title>
        <authorList>
            <person name="Thakur S."/>
            <person name="Wang P.W."/>
            <person name="Gong Y."/>
            <person name="Weir B.S."/>
            <person name="Guttman D.S."/>
        </authorList>
    </citation>
    <scope>NUCLEOTIDE SEQUENCE [LARGE SCALE GENOMIC DNA]</scope>
    <source>
        <strain evidence="12 13">ICMP2802</strain>
    </source>
</reference>
<dbReference type="AlphaFoldDB" id="A0A0N8QAR1"/>